<comment type="catalytic activity">
    <reaction evidence="1">
        <text>ATP-independent breakage of single-stranded DNA, followed by passage and rejoining.</text>
        <dbReference type="EC" id="5.6.2.1"/>
    </reaction>
</comment>
<dbReference type="Gene3D" id="3.90.15.10">
    <property type="entry name" value="Topoisomerase I, Chain A, domain 3"/>
    <property type="match status" value="1"/>
</dbReference>
<evidence type="ECO:0000256" key="5">
    <source>
        <dbReference type="ARBA" id="ARBA00023125"/>
    </source>
</evidence>
<evidence type="ECO:0000256" key="4">
    <source>
        <dbReference type="ARBA" id="ARBA00023029"/>
    </source>
</evidence>
<feature type="domain" description="DNA topoisomerase I catalytic core eukaryotic-type" evidence="8">
    <location>
        <begin position="120"/>
        <end position="338"/>
    </location>
</feature>
<dbReference type="AlphaFoldDB" id="A0AAE4GDF2"/>
<dbReference type="GO" id="GO:0006265">
    <property type="term" value="P:DNA topological change"/>
    <property type="evidence" value="ECO:0007669"/>
    <property type="project" value="InterPro"/>
</dbReference>
<organism evidence="10">
    <name type="scientific">Herbaspirillum huttiense subsp. nephrolepidis</name>
    <dbReference type="NCBI Taxonomy" id="3075126"/>
    <lineage>
        <taxon>Bacteria</taxon>
        <taxon>Pseudomonadati</taxon>
        <taxon>Pseudomonadota</taxon>
        <taxon>Betaproteobacteria</taxon>
        <taxon>Burkholderiales</taxon>
        <taxon>Oxalobacteraceae</taxon>
        <taxon>Herbaspirillum</taxon>
    </lineage>
</organism>
<keyword evidence="5" id="KW-0238">DNA-binding</keyword>
<dbReference type="RefSeq" id="WP_310838893.1">
    <property type="nucleotide sequence ID" value="NZ_JAVLSM010000021.1"/>
</dbReference>
<feature type="compositionally biased region" description="Low complexity" evidence="7">
    <location>
        <begin position="1"/>
        <end position="18"/>
    </location>
</feature>
<dbReference type="SUPFAM" id="SSF56349">
    <property type="entry name" value="DNA breaking-rejoining enzymes"/>
    <property type="match status" value="1"/>
</dbReference>
<dbReference type="InterPro" id="IPR013500">
    <property type="entry name" value="TopoI_cat_euk"/>
</dbReference>
<name>A0AAE4GDF2_9BURK</name>
<dbReference type="Gene3D" id="3.30.66.10">
    <property type="entry name" value="DNA topoisomerase I domain"/>
    <property type="match status" value="1"/>
</dbReference>
<evidence type="ECO:0000259" key="8">
    <source>
        <dbReference type="Pfam" id="PF01028"/>
    </source>
</evidence>
<dbReference type="InterPro" id="IPR001631">
    <property type="entry name" value="TopoI"/>
</dbReference>
<evidence type="ECO:0000256" key="3">
    <source>
        <dbReference type="ARBA" id="ARBA00012891"/>
    </source>
</evidence>
<dbReference type="InterPro" id="IPR011010">
    <property type="entry name" value="DNA_brk_join_enz"/>
</dbReference>
<evidence type="ECO:0000256" key="7">
    <source>
        <dbReference type="SAM" id="MobiDB-lite"/>
    </source>
</evidence>
<dbReference type="EC" id="5.6.2.1" evidence="3"/>
<protein>
    <recommendedName>
        <fullName evidence="3">DNA topoisomerase</fullName>
        <ecNumber evidence="3">5.6.2.1</ecNumber>
    </recommendedName>
</protein>
<dbReference type="Pfam" id="PF21338">
    <property type="entry name" value="Top1B_N_bact"/>
    <property type="match status" value="1"/>
</dbReference>
<evidence type="ECO:0000256" key="2">
    <source>
        <dbReference type="ARBA" id="ARBA00006645"/>
    </source>
</evidence>
<accession>A0AAE4GDF2</accession>
<evidence type="ECO:0000259" key="9">
    <source>
        <dbReference type="Pfam" id="PF21338"/>
    </source>
</evidence>
<proteinExistence type="inferred from homology"/>
<feature type="domain" description="DNA topoisomerase IB N-terminal" evidence="9">
    <location>
        <begin position="60"/>
        <end position="108"/>
    </location>
</feature>
<keyword evidence="4" id="KW-0799">Topoisomerase</keyword>
<dbReference type="InterPro" id="IPR049331">
    <property type="entry name" value="Top1B_N_bact"/>
</dbReference>
<evidence type="ECO:0000256" key="6">
    <source>
        <dbReference type="ARBA" id="ARBA00023235"/>
    </source>
</evidence>
<dbReference type="InterPro" id="IPR035447">
    <property type="entry name" value="DNA_topo_I_N_sf"/>
</dbReference>
<dbReference type="PROSITE" id="PS52038">
    <property type="entry name" value="TOPO_IB_2"/>
    <property type="match status" value="1"/>
</dbReference>
<comment type="similarity">
    <text evidence="2">Belongs to the type IB topoisomerase family.</text>
</comment>
<feature type="region of interest" description="Disordered" evidence="7">
    <location>
        <begin position="378"/>
        <end position="411"/>
    </location>
</feature>
<dbReference type="EMBL" id="JAVRAA010000021">
    <property type="protein sequence ID" value="MDT0340399.1"/>
    <property type="molecule type" value="Genomic_DNA"/>
</dbReference>
<reference evidence="10" key="1">
    <citation type="submission" date="2023-02" db="EMBL/GenBank/DDBJ databases">
        <title>Description of Herbaspirillum huttiense subsp. nephrolepsisexaltata and Herbaspirillum huttiense subsp. lycopersicon.</title>
        <authorList>
            <person name="Poudel M."/>
            <person name="Sharma A."/>
            <person name="Goss E."/>
            <person name="Tapia J.H."/>
            <person name="Harmon C.M."/>
            <person name="Jones J.B."/>
        </authorList>
    </citation>
    <scope>NUCLEOTIDE SEQUENCE</scope>
    <source>
        <strain evidence="10">NC40101</strain>
    </source>
</reference>
<dbReference type="SUPFAM" id="SSF55869">
    <property type="entry name" value="DNA topoisomerase I domain"/>
    <property type="match status" value="1"/>
</dbReference>
<dbReference type="Gene3D" id="1.10.132.120">
    <property type="match status" value="1"/>
</dbReference>
<dbReference type="InterPro" id="IPR014711">
    <property type="entry name" value="TopoI_cat_a-hlx-sub_euk"/>
</dbReference>
<sequence length="411" mass="46491">MDRIAAASEQSSSSSSPSPSAPPPADARHQDEAIDIARANQLRYVNDGMPGIRRSRRGKGFAYHDAHGELIRDDDVVARLKSLAIPPAWEDVWISPHANGHIQATGRDARGRKQYRYHTRWRSVRDDAKYLRMISFARALPTIRRVVEQDLKRPGLHRQKVLAAVVHLLQTTFMRVGNDEYARQNQSFGLTTLRHRHVRVDGSDVLFRFRGKSGVQHDIKLHDPYVARIIRKMRELPGQELFQYVDDEGERHCIDSGDVNAYLREAAGEDFSAKDFRTWAGTVLATLALQAFERVDSQAQAKQNVVRAIENVARRLGNTPSICRKCYVHPAVIESYLDGSFAERLEERVQAELVEELQDLSPEEAAVLALLQQRLQEAEQQPARKPRRKPAARTATASVPRRKAARPTARA</sequence>
<evidence type="ECO:0000313" key="10">
    <source>
        <dbReference type="EMBL" id="MDT0340399.1"/>
    </source>
</evidence>
<evidence type="ECO:0000256" key="1">
    <source>
        <dbReference type="ARBA" id="ARBA00000213"/>
    </source>
</evidence>
<feature type="region of interest" description="Disordered" evidence="7">
    <location>
        <begin position="1"/>
        <end position="29"/>
    </location>
</feature>
<dbReference type="GO" id="GO:0003677">
    <property type="term" value="F:DNA binding"/>
    <property type="evidence" value="ECO:0007669"/>
    <property type="project" value="UniProtKB-KW"/>
</dbReference>
<dbReference type="PRINTS" id="PR00416">
    <property type="entry name" value="EUTPISMRASEI"/>
</dbReference>
<comment type="caution">
    <text evidence="10">The sequence shown here is derived from an EMBL/GenBank/DDBJ whole genome shotgun (WGS) entry which is preliminary data.</text>
</comment>
<gene>
    <name evidence="10" type="ORF">RJN63_26445</name>
</gene>
<dbReference type="Pfam" id="PF01028">
    <property type="entry name" value="Topoisom_I"/>
    <property type="match status" value="1"/>
</dbReference>
<keyword evidence="6" id="KW-0413">Isomerase</keyword>
<dbReference type="GO" id="GO:0003917">
    <property type="term" value="F:DNA topoisomerase type I (single strand cut, ATP-independent) activity"/>
    <property type="evidence" value="ECO:0007669"/>
    <property type="project" value="UniProtKB-EC"/>
</dbReference>